<proteinExistence type="predicted"/>
<organism evidence="1 2">
    <name type="scientific">Paenibacillus alvei</name>
    <name type="common">Bacillus alvei</name>
    <dbReference type="NCBI Taxonomy" id="44250"/>
    <lineage>
        <taxon>Bacteria</taxon>
        <taxon>Bacillati</taxon>
        <taxon>Bacillota</taxon>
        <taxon>Bacilli</taxon>
        <taxon>Bacillales</taxon>
        <taxon>Paenibacillaceae</taxon>
        <taxon>Paenibacillus</taxon>
    </lineage>
</organism>
<dbReference type="RefSeq" id="WP_138185852.1">
    <property type="nucleotide sequence ID" value="NZ_LS992241.1"/>
</dbReference>
<protein>
    <recommendedName>
        <fullName evidence="3">DUF1904 domain-containing protein</fullName>
    </recommendedName>
</protein>
<dbReference type="Pfam" id="PF08921">
    <property type="entry name" value="DUF1904"/>
    <property type="match status" value="1"/>
</dbReference>
<reference evidence="2" key="1">
    <citation type="submission" date="2018-08" db="EMBL/GenBank/DDBJ databases">
        <authorList>
            <person name="Chevrot R."/>
        </authorList>
    </citation>
    <scope>NUCLEOTIDE SEQUENCE [LARGE SCALE GENOMIC DNA]</scope>
</reference>
<dbReference type="SUPFAM" id="SSF55331">
    <property type="entry name" value="Tautomerase/MIF"/>
    <property type="match status" value="1"/>
</dbReference>
<name>A0A383RC26_PAEAL</name>
<dbReference type="InterPro" id="IPR015017">
    <property type="entry name" value="DUF1904"/>
</dbReference>
<evidence type="ECO:0000313" key="2">
    <source>
        <dbReference type="Proteomes" id="UP000304148"/>
    </source>
</evidence>
<evidence type="ECO:0000313" key="1">
    <source>
        <dbReference type="EMBL" id="SYX83849.1"/>
    </source>
</evidence>
<gene>
    <name evidence="1" type="ORF">PBLR_12271</name>
</gene>
<sequence length="104" mass="12161">MPYIRFKAFPDAFVEEIAPDIVEEFSSIVRVEPEKVKIEVLNVHIITNTPLSVEIMMFQRDKETHDAVAASIDHLLRERGYPGVHIFFIILDPHYYYKEGKSLR</sequence>
<dbReference type="Gene3D" id="3.30.429.10">
    <property type="entry name" value="Macrophage Migration Inhibitory Factor"/>
    <property type="match status" value="1"/>
</dbReference>
<accession>A0A383RC26</accession>
<dbReference type="Proteomes" id="UP000304148">
    <property type="component" value="Chromosome"/>
</dbReference>
<evidence type="ECO:0008006" key="3">
    <source>
        <dbReference type="Google" id="ProtNLM"/>
    </source>
</evidence>
<dbReference type="AlphaFoldDB" id="A0A383RC26"/>
<dbReference type="EMBL" id="LS992241">
    <property type="protein sequence ID" value="SYX83849.1"/>
    <property type="molecule type" value="Genomic_DNA"/>
</dbReference>
<dbReference type="InterPro" id="IPR014347">
    <property type="entry name" value="Tautomerase/MIF_sf"/>
</dbReference>